<dbReference type="Proteomes" id="UP000319514">
    <property type="component" value="Unassembled WGS sequence"/>
</dbReference>
<gene>
    <name evidence="4" type="ORF">FB474_1991</name>
</gene>
<comment type="caution">
    <text evidence="4">The sequence shown here is derived from an EMBL/GenBank/DDBJ whole genome shotgun (WGS) entry which is preliminary data.</text>
</comment>
<reference evidence="4 5" key="1">
    <citation type="submission" date="2019-06" db="EMBL/GenBank/DDBJ databases">
        <title>Sequencing the genomes of 1000 actinobacteria strains.</title>
        <authorList>
            <person name="Klenk H.-P."/>
        </authorList>
    </citation>
    <scope>NUCLEOTIDE SEQUENCE [LARGE SCALE GENOMIC DNA]</scope>
    <source>
        <strain evidence="4 5">DSM 18082</strain>
    </source>
</reference>
<dbReference type="InterPro" id="IPR000182">
    <property type="entry name" value="GNAT_dom"/>
</dbReference>
<dbReference type="InterPro" id="IPR016181">
    <property type="entry name" value="Acyl_CoA_acyltransferase"/>
</dbReference>
<dbReference type="EMBL" id="VFOQ01000001">
    <property type="protein sequence ID" value="TQL60596.1"/>
    <property type="molecule type" value="Genomic_DNA"/>
</dbReference>
<name>A0A542ZJR0_9MICO</name>
<proteinExistence type="predicted"/>
<dbReference type="Pfam" id="PF13508">
    <property type="entry name" value="Acetyltransf_7"/>
    <property type="match status" value="1"/>
</dbReference>
<dbReference type="CDD" id="cd04301">
    <property type="entry name" value="NAT_SF"/>
    <property type="match status" value="1"/>
</dbReference>
<dbReference type="PANTHER" id="PTHR43877:SF1">
    <property type="entry name" value="ACETYLTRANSFERASE"/>
    <property type="match status" value="1"/>
</dbReference>
<dbReference type="InterPro" id="IPR050832">
    <property type="entry name" value="Bact_Acetyltransf"/>
</dbReference>
<dbReference type="SUPFAM" id="SSF55729">
    <property type="entry name" value="Acyl-CoA N-acyltransferases (Nat)"/>
    <property type="match status" value="1"/>
</dbReference>
<dbReference type="PROSITE" id="PS51186">
    <property type="entry name" value="GNAT"/>
    <property type="match status" value="1"/>
</dbReference>
<keyword evidence="5" id="KW-1185">Reference proteome</keyword>
<evidence type="ECO:0000259" key="3">
    <source>
        <dbReference type="PROSITE" id="PS51186"/>
    </source>
</evidence>
<evidence type="ECO:0000256" key="2">
    <source>
        <dbReference type="ARBA" id="ARBA00023315"/>
    </source>
</evidence>
<dbReference type="AlphaFoldDB" id="A0A542ZJR0"/>
<dbReference type="RefSeq" id="WP_141788474.1">
    <property type="nucleotide sequence ID" value="NZ_BAAAKX010000002.1"/>
</dbReference>
<evidence type="ECO:0000313" key="4">
    <source>
        <dbReference type="EMBL" id="TQL60596.1"/>
    </source>
</evidence>
<feature type="domain" description="N-acetyltransferase" evidence="3">
    <location>
        <begin position="9"/>
        <end position="156"/>
    </location>
</feature>
<dbReference type="OrthoDB" id="3173333at2"/>
<organism evidence="4 5">
    <name type="scientific">Oryzihumus leptocrescens</name>
    <dbReference type="NCBI Taxonomy" id="297536"/>
    <lineage>
        <taxon>Bacteria</taxon>
        <taxon>Bacillati</taxon>
        <taxon>Actinomycetota</taxon>
        <taxon>Actinomycetes</taxon>
        <taxon>Micrococcales</taxon>
        <taxon>Intrasporangiaceae</taxon>
        <taxon>Oryzihumus</taxon>
    </lineage>
</organism>
<keyword evidence="2 4" id="KW-0012">Acyltransferase</keyword>
<dbReference type="GO" id="GO:0016747">
    <property type="term" value="F:acyltransferase activity, transferring groups other than amino-acyl groups"/>
    <property type="evidence" value="ECO:0007669"/>
    <property type="project" value="InterPro"/>
</dbReference>
<evidence type="ECO:0000256" key="1">
    <source>
        <dbReference type="ARBA" id="ARBA00022679"/>
    </source>
</evidence>
<keyword evidence="1 4" id="KW-0808">Transferase</keyword>
<evidence type="ECO:0000313" key="5">
    <source>
        <dbReference type="Proteomes" id="UP000319514"/>
    </source>
</evidence>
<protein>
    <submittedName>
        <fullName evidence="4">L-amino acid N-acyltransferase YncA</fullName>
    </submittedName>
</protein>
<dbReference type="PANTHER" id="PTHR43877">
    <property type="entry name" value="AMINOALKYLPHOSPHONATE N-ACETYLTRANSFERASE-RELATED-RELATED"/>
    <property type="match status" value="1"/>
</dbReference>
<sequence length="156" mass="17444">MPQPEQQQVLVRDATSADGEAVADVFLAARHTAMPWLWSPRTEEEVRWWFGGLPERTDGRVLVAERDGAVVGFAEVLPGELNHLYVDPQAQGGGVGTALFSRATELEPEGFELWTFQRNARARAFYEARGCREVYETDGADNEEREPDVRIAWAPA</sequence>
<dbReference type="Gene3D" id="3.40.630.30">
    <property type="match status" value="1"/>
</dbReference>
<accession>A0A542ZJR0</accession>